<proteinExistence type="predicted"/>
<dbReference type="RefSeq" id="WP_264795076.1">
    <property type="nucleotide sequence ID" value="NZ_BRVS01000005.1"/>
</dbReference>
<dbReference type="InterPro" id="IPR018764">
    <property type="entry name" value="RskA_C"/>
</dbReference>
<keyword evidence="5" id="KW-1185">Reference proteome</keyword>
<protein>
    <recommendedName>
        <fullName evidence="3">Anti-sigma K factor RskA C-terminal domain-containing protein</fullName>
    </recommendedName>
</protein>
<evidence type="ECO:0000313" key="4">
    <source>
        <dbReference type="EMBL" id="GLB66937.1"/>
    </source>
</evidence>
<accession>A0ABQ5MSH2</accession>
<keyword evidence="2" id="KW-1133">Transmembrane helix</keyword>
<keyword evidence="2" id="KW-0812">Transmembrane</keyword>
<dbReference type="Proteomes" id="UP001209654">
    <property type="component" value="Unassembled WGS sequence"/>
</dbReference>
<evidence type="ECO:0000259" key="3">
    <source>
        <dbReference type="Pfam" id="PF10099"/>
    </source>
</evidence>
<reference evidence="4 5" key="1">
    <citation type="journal article" date="2023" name="Int. J. Syst. Evol. Microbiol.">
        <title>Arthrobacter mangrovi sp. nov., an actinobacterium isolated from the rhizosphere of a mangrove.</title>
        <authorList>
            <person name="Hamada M."/>
            <person name="Saitou S."/>
            <person name="Enomoto N."/>
            <person name="Nanri K."/>
            <person name="Hidaka K."/>
            <person name="Miura T."/>
            <person name="Tamura T."/>
        </authorList>
    </citation>
    <scope>NUCLEOTIDE SEQUENCE [LARGE SCALE GENOMIC DNA]</scope>
    <source>
        <strain evidence="4 5">NBRC 112813</strain>
    </source>
</reference>
<evidence type="ECO:0000313" key="5">
    <source>
        <dbReference type="Proteomes" id="UP001209654"/>
    </source>
</evidence>
<evidence type="ECO:0000256" key="1">
    <source>
        <dbReference type="SAM" id="MobiDB-lite"/>
    </source>
</evidence>
<gene>
    <name evidence="4" type="ORF">AHIS1636_13760</name>
</gene>
<dbReference type="Pfam" id="PF10099">
    <property type="entry name" value="RskA_C"/>
    <property type="match status" value="1"/>
</dbReference>
<evidence type="ECO:0000256" key="2">
    <source>
        <dbReference type="SAM" id="Phobius"/>
    </source>
</evidence>
<sequence length="201" mass="20691">MDTPLPRDKASANADDFEPGSYAEQEPAAEASDDSSVLHADQLTVEDEIPERRPMPRRTKLVLLVVAAVVLIVGAFAAVQTLGRSPGDAVLGAGDVVKTSVEGENGAAADVAVSADRNAAVVTFRNLPAPGNGQVYQLWKIPASGSAPVSVGSLSSENISGEEPAVVENISGYKAAALTLEARGGAQSPTPPFTLEMKLAE</sequence>
<keyword evidence="2" id="KW-0472">Membrane</keyword>
<comment type="caution">
    <text evidence="4">The sequence shown here is derived from an EMBL/GenBank/DDBJ whole genome shotgun (WGS) entry which is preliminary data.</text>
</comment>
<feature type="compositionally biased region" description="Basic and acidic residues" evidence="1">
    <location>
        <begin position="1"/>
        <end position="10"/>
    </location>
</feature>
<organism evidence="4 5">
    <name type="scientific">Arthrobacter mangrovi</name>
    <dbReference type="NCBI Taxonomy" id="2966350"/>
    <lineage>
        <taxon>Bacteria</taxon>
        <taxon>Bacillati</taxon>
        <taxon>Actinomycetota</taxon>
        <taxon>Actinomycetes</taxon>
        <taxon>Micrococcales</taxon>
        <taxon>Micrococcaceae</taxon>
        <taxon>Arthrobacter</taxon>
    </lineage>
</organism>
<feature type="region of interest" description="Disordered" evidence="1">
    <location>
        <begin position="1"/>
        <end position="37"/>
    </location>
</feature>
<feature type="transmembrane region" description="Helical" evidence="2">
    <location>
        <begin position="61"/>
        <end position="79"/>
    </location>
</feature>
<dbReference type="EMBL" id="BRVS01000005">
    <property type="protein sequence ID" value="GLB66937.1"/>
    <property type="molecule type" value="Genomic_DNA"/>
</dbReference>
<feature type="domain" description="Anti-sigma K factor RskA C-terminal" evidence="3">
    <location>
        <begin position="64"/>
        <end position="191"/>
    </location>
</feature>
<name>A0ABQ5MSH2_9MICC</name>